<evidence type="ECO:0000313" key="6">
    <source>
        <dbReference type="EMBL" id="ROO85664.1"/>
    </source>
</evidence>
<reference evidence="6 7" key="1">
    <citation type="submission" date="2018-11" db="EMBL/GenBank/DDBJ databases">
        <title>Sequencing the genomes of 1000 actinobacteria strains.</title>
        <authorList>
            <person name="Klenk H.-P."/>
        </authorList>
    </citation>
    <scope>NUCLEOTIDE SEQUENCE [LARGE SCALE GENOMIC DNA]</scope>
    <source>
        <strain evidence="6 7">DSM 44254</strain>
    </source>
</reference>
<proteinExistence type="inferred from homology"/>
<dbReference type="Pfam" id="PF00126">
    <property type="entry name" value="HTH_1"/>
    <property type="match status" value="1"/>
</dbReference>
<dbReference type="OrthoDB" id="4131546at2"/>
<dbReference type="InterPro" id="IPR036390">
    <property type="entry name" value="WH_DNA-bd_sf"/>
</dbReference>
<dbReference type="InterPro" id="IPR000847">
    <property type="entry name" value="LysR_HTH_N"/>
</dbReference>
<accession>A0A3N1CWM5</accession>
<keyword evidence="4" id="KW-0804">Transcription</keyword>
<dbReference type="InterPro" id="IPR050950">
    <property type="entry name" value="HTH-type_LysR_regulators"/>
</dbReference>
<dbReference type="InterPro" id="IPR036388">
    <property type="entry name" value="WH-like_DNA-bd_sf"/>
</dbReference>
<evidence type="ECO:0000259" key="5">
    <source>
        <dbReference type="PROSITE" id="PS50931"/>
    </source>
</evidence>
<keyword evidence="3 6" id="KW-0238">DNA-binding</keyword>
<dbReference type="PROSITE" id="PS50931">
    <property type="entry name" value="HTH_LYSR"/>
    <property type="match status" value="1"/>
</dbReference>
<feature type="domain" description="HTH lysR-type" evidence="5">
    <location>
        <begin position="2"/>
        <end position="61"/>
    </location>
</feature>
<evidence type="ECO:0000256" key="3">
    <source>
        <dbReference type="ARBA" id="ARBA00023125"/>
    </source>
</evidence>
<dbReference type="PRINTS" id="PR00039">
    <property type="entry name" value="HTHLYSR"/>
</dbReference>
<dbReference type="Gene3D" id="1.10.10.10">
    <property type="entry name" value="Winged helix-like DNA-binding domain superfamily/Winged helix DNA-binding domain"/>
    <property type="match status" value="1"/>
</dbReference>
<dbReference type="InterPro" id="IPR005119">
    <property type="entry name" value="LysR_subst-bd"/>
</dbReference>
<dbReference type="PANTHER" id="PTHR30419">
    <property type="entry name" value="HTH-TYPE TRANSCRIPTIONAL REGULATOR YBHD"/>
    <property type="match status" value="1"/>
</dbReference>
<name>A0A3N1CWM5_9ACTN</name>
<dbReference type="GO" id="GO:0003700">
    <property type="term" value="F:DNA-binding transcription factor activity"/>
    <property type="evidence" value="ECO:0007669"/>
    <property type="project" value="InterPro"/>
</dbReference>
<dbReference type="PANTHER" id="PTHR30419:SF8">
    <property type="entry name" value="NITROGEN ASSIMILATION TRANSCRIPTIONAL ACTIVATOR-RELATED"/>
    <property type="match status" value="1"/>
</dbReference>
<dbReference type="GO" id="GO:0005829">
    <property type="term" value="C:cytosol"/>
    <property type="evidence" value="ECO:0007669"/>
    <property type="project" value="TreeGrafter"/>
</dbReference>
<gene>
    <name evidence="6" type="ORF">EDD29_3211</name>
</gene>
<comment type="similarity">
    <text evidence="1">Belongs to the LysR transcriptional regulatory family.</text>
</comment>
<comment type="caution">
    <text evidence="6">The sequence shown here is derived from an EMBL/GenBank/DDBJ whole genome shotgun (WGS) entry which is preliminary data.</text>
</comment>
<keyword evidence="7" id="KW-1185">Reference proteome</keyword>
<dbReference type="AlphaFoldDB" id="A0A3N1CWM5"/>
<dbReference type="EMBL" id="RJKE01000001">
    <property type="protein sequence ID" value="ROO85664.1"/>
    <property type="molecule type" value="Genomic_DNA"/>
</dbReference>
<dbReference type="RefSeq" id="WP_123665148.1">
    <property type="nucleotide sequence ID" value="NZ_RJKE01000001.1"/>
</dbReference>
<dbReference type="FunFam" id="1.10.10.10:FF:000001">
    <property type="entry name" value="LysR family transcriptional regulator"/>
    <property type="match status" value="1"/>
</dbReference>
<evidence type="ECO:0000256" key="1">
    <source>
        <dbReference type="ARBA" id="ARBA00009437"/>
    </source>
</evidence>
<organism evidence="6 7">
    <name type="scientific">Actinocorallia herbida</name>
    <dbReference type="NCBI Taxonomy" id="58109"/>
    <lineage>
        <taxon>Bacteria</taxon>
        <taxon>Bacillati</taxon>
        <taxon>Actinomycetota</taxon>
        <taxon>Actinomycetes</taxon>
        <taxon>Streptosporangiales</taxon>
        <taxon>Thermomonosporaceae</taxon>
        <taxon>Actinocorallia</taxon>
    </lineage>
</organism>
<dbReference type="SUPFAM" id="SSF53850">
    <property type="entry name" value="Periplasmic binding protein-like II"/>
    <property type="match status" value="1"/>
</dbReference>
<dbReference type="Proteomes" id="UP000272400">
    <property type="component" value="Unassembled WGS sequence"/>
</dbReference>
<dbReference type="GO" id="GO:0003677">
    <property type="term" value="F:DNA binding"/>
    <property type="evidence" value="ECO:0007669"/>
    <property type="project" value="UniProtKB-KW"/>
</dbReference>
<protein>
    <submittedName>
        <fullName evidence="6">DNA-binding transcriptional LysR family regulator</fullName>
    </submittedName>
</protein>
<dbReference type="Gene3D" id="3.40.190.290">
    <property type="match status" value="1"/>
</dbReference>
<evidence type="ECO:0000313" key="7">
    <source>
        <dbReference type="Proteomes" id="UP000272400"/>
    </source>
</evidence>
<dbReference type="Pfam" id="PF03466">
    <property type="entry name" value="LysR_substrate"/>
    <property type="match status" value="1"/>
</dbReference>
<evidence type="ECO:0000256" key="2">
    <source>
        <dbReference type="ARBA" id="ARBA00023015"/>
    </source>
</evidence>
<dbReference type="SUPFAM" id="SSF46785">
    <property type="entry name" value="Winged helix' DNA-binding domain"/>
    <property type="match status" value="1"/>
</dbReference>
<sequence length="298" mass="32608">MLDLHKLHQFAVLVRTGSYGRAAEELHLSQSALTRNIQALEKQYGVTLIERERGRKGLQLTDAGQRILGRTQELLRRAAEVERELGQGERDAAERIAVGMGPMLASVLLPGMLGSLISVAGRPSAVSVVTESPAEMTRLLLHGDLDFYVGQEPAGGVSPRVRQELFGTASARLWVRPAHPLAGREHVDLDDIAGYLVAAGEAWNRSIVPTLDDERLYDLLTARLQIDNYGLLVDIVSESDALMVSTFGDRTGRLVQLPVDVPTQPAPVYFFSLKGLDLSPFAARMKTELKRSYVSITG</sequence>
<evidence type="ECO:0000256" key="4">
    <source>
        <dbReference type="ARBA" id="ARBA00023163"/>
    </source>
</evidence>
<keyword evidence="2" id="KW-0805">Transcription regulation</keyword>